<proteinExistence type="predicted"/>
<dbReference type="Pfam" id="PF15416">
    <property type="entry name" value="DUF4623"/>
    <property type="match status" value="1"/>
</dbReference>
<dbReference type="SUPFAM" id="SSF69322">
    <property type="entry name" value="Tricorn protease domain 2"/>
    <property type="match status" value="1"/>
</dbReference>
<dbReference type="InterPro" id="IPR027863">
    <property type="entry name" value="DUF4623"/>
</dbReference>
<dbReference type="EMBL" id="WSQA01000004">
    <property type="protein sequence ID" value="MVZ61763.1"/>
    <property type="molecule type" value="Genomic_DNA"/>
</dbReference>
<keyword evidence="2" id="KW-1185">Reference proteome</keyword>
<gene>
    <name evidence="1" type="ORF">GQF63_07020</name>
</gene>
<reference evidence="1 2" key="1">
    <citation type="submission" date="2019-12" db="EMBL/GenBank/DDBJ databases">
        <authorList>
            <person name="Dong K."/>
        </authorList>
    </citation>
    <scope>NUCLEOTIDE SEQUENCE [LARGE SCALE GENOMIC DNA]</scope>
    <source>
        <strain evidence="1 2">JCM 31225</strain>
    </source>
</reference>
<dbReference type="Proteomes" id="UP000435036">
    <property type="component" value="Unassembled WGS sequence"/>
</dbReference>
<evidence type="ECO:0000313" key="2">
    <source>
        <dbReference type="Proteomes" id="UP000435036"/>
    </source>
</evidence>
<organism evidence="1 2">
    <name type="scientific">Sphingobacterium humi</name>
    <dbReference type="NCBI Taxonomy" id="1796905"/>
    <lineage>
        <taxon>Bacteria</taxon>
        <taxon>Pseudomonadati</taxon>
        <taxon>Bacteroidota</taxon>
        <taxon>Sphingobacteriia</taxon>
        <taxon>Sphingobacteriales</taxon>
        <taxon>Sphingobacteriaceae</taxon>
        <taxon>Sphingobacterium</taxon>
    </lineage>
</organism>
<evidence type="ECO:0000313" key="1">
    <source>
        <dbReference type="EMBL" id="MVZ61763.1"/>
    </source>
</evidence>
<sequence>MRRWVMCWIKRKAGLKINVEFIMINHMKMKLNRPFAALVVALIGFVGFTSCSDDFPSNVESDKFADLKAIRIVNAGASGTEVVEGTIDENKKTISFPRLDTLTNFAELKFEVETSDGSHLEKDVYNVPYASGDEKKEIFLKILNEPRFKEYMAVIRFKVPVYGADFSKPAVFDYSSNPAGNPVYAGFGGQATRGTGFDGKHVLIVSRGATSIHLLAVEDLKANRIAPINLDKTGVTGGTFTHNMGAQINGHTYVANLSTSAASPLKIYHWATPTSQPEVIANINVGSIAGSGTRHGDNFSMNLDADGNGYAFFISMGVQVMRVKIENYNKVTETISFDTRTTYGQWSAYNRIVGTDNYLVTGHDKPIAVMNNAGGVAYTMAAGSIPVHSGDPRVINFNGKRYLLVVTVPRAAGTAPDGVLRLYDISSGANIVDALTAFEQGDKKEVYSFTISADPNSAPGTQSGYHVVKDADGKDQKLMVYGATTDAGFTIVEFPVNVAVD</sequence>
<dbReference type="AlphaFoldDB" id="A0A6N8KWE4"/>
<accession>A0A6N8KWE4</accession>
<comment type="caution">
    <text evidence="1">The sequence shown here is derived from an EMBL/GenBank/DDBJ whole genome shotgun (WGS) entry which is preliminary data.</text>
</comment>
<protein>
    <submittedName>
        <fullName evidence="1">DUF4623 domain-containing protein</fullName>
    </submittedName>
</protein>
<name>A0A6N8KWE4_9SPHI</name>
<dbReference type="Gene3D" id="2.60.40.2340">
    <property type="match status" value="1"/>
</dbReference>